<dbReference type="Gene3D" id="1.25.10.10">
    <property type="entry name" value="Leucine-rich Repeat Variant"/>
    <property type="match status" value="1"/>
</dbReference>
<reference evidence="3" key="1">
    <citation type="submission" date="2021-02" db="EMBL/GenBank/DDBJ databases">
        <authorList>
            <person name="Nowell W R."/>
        </authorList>
    </citation>
    <scope>NUCLEOTIDE SEQUENCE</scope>
</reference>
<protein>
    <recommendedName>
        <fullName evidence="1">TIR domain-containing protein</fullName>
    </recommendedName>
</protein>
<name>A0A8S2JHW2_9BILA</name>
<evidence type="ECO:0000313" key="2">
    <source>
        <dbReference type="EMBL" id="CAF1042841.1"/>
    </source>
</evidence>
<dbReference type="InterPro" id="IPR016024">
    <property type="entry name" value="ARM-type_fold"/>
</dbReference>
<dbReference type="GO" id="GO:0007165">
    <property type="term" value="P:signal transduction"/>
    <property type="evidence" value="ECO:0007669"/>
    <property type="project" value="InterPro"/>
</dbReference>
<feature type="domain" description="TIR" evidence="1">
    <location>
        <begin position="596"/>
        <end position="713"/>
    </location>
</feature>
<dbReference type="Proteomes" id="UP000677228">
    <property type="component" value="Unassembled WGS sequence"/>
</dbReference>
<dbReference type="SUPFAM" id="SSF52200">
    <property type="entry name" value="Toll/Interleukin receptor TIR domain"/>
    <property type="match status" value="1"/>
</dbReference>
<organism evidence="3 4">
    <name type="scientific">Didymodactylos carnosus</name>
    <dbReference type="NCBI Taxonomy" id="1234261"/>
    <lineage>
        <taxon>Eukaryota</taxon>
        <taxon>Metazoa</taxon>
        <taxon>Spiralia</taxon>
        <taxon>Gnathifera</taxon>
        <taxon>Rotifera</taxon>
        <taxon>Eurotatoria</taxon>
        <taxon>Bdelloidea</taxon>
        <taxon>Philodinida</taxon>
        <taxon>Philodinidae</taxon>
        <taxon>Didymodactylos</taxon>
    </lineage>
</organism>
<dbReference type="PANTHER" id="PTHR46270:SF2">
    <property type="entry name" value="TIR DOMAIN-CONTAINING PROTEIN"/>
    <property type="match status" value="1"/>
</dbReference>
<gene>
    <name evidence="2" type="ORF">OVA965_LOCUS16571</name>
    <name evidence="3" type="ORF">TMI583_LOCUS16581</name>
</gene>
<dbReference type="Pfam" id="PF13676">
    <property type="entry name" value="TIR_2"/>
    <property type="match status" value="1"/>
</dbReference>
<dbReference type="Gene3D" id="3.40.50.10140">
    <property type="entry name" value="Toll/interleukin-1 receptor homology (TIR) domain"/>
    <property type="match status" value="1"/>
</dbReference>
<comment type="caution">
    <text evidence="3">The sequence shown here is derived from an EMBL/GenBank/DDBJ whole genome shotgun (WGS) entry which is preliminary data.</text>
</comment>
<dbReference type="Proteomes" id="UP000682733">
    <property type="component" value="Unassembled WGS sequence"/>
</dbReference>
<dbReference type="EMBL" id="CAJOBA010007740">
    <property type="protein sequence ID" value="CAF3810945.1"/>
    <property type="molecule type" value="Genomic_DNA"/>
</dbReference>
<sequence>MGSSTLQFRGTMDKFTAFPKQYLDRDKLAALPKQYFDRDKLTALPKQYFDRFRFSQSAPYVDNEKTATNNDLVSLFDGLAEALKLKTTSIHQICQELFDISDEKLTDVLLLDHQLYALLLPNTLSKLLEKWYSKTPLTDDESDLFGETSKLLLKLIQGSNDEPDKIDKISTWLLNETFIGAICSCVQEIAKTGTYLSDHNLEHLNTLLEALTSFQDRRKSIMDNSAMLLLLESVVACLTSSYYTDTFLILRPEATMLTKSEVFLLITCVDYLKSYDGQRKMELSEKLLQTMIERYIKIYDHFLPSIEQWKHSLTRSIYCMTHLISYHDKNLNGCEEKLVHNLSQILNSTNLFRNISSIGINSETLLIEAALRILNELALNPTTLAMVREKQLNDTIIKFTKVENDEITLKACQLLGSIMSEDEFKQTVDLVKVTEVAINNLKDALNSPSGENREKVLSNLKNLVENDDIKNEIINQNALGSIIKSSTDKADDATPLQILYSISFNGNAVDQLKNDENFIEHVREQEKSDNVDVQIAAKGIMWKLVGEAKFITEQEEKETAHLIQSQESNTIEVDKSSLKPDDRRTSIDESEKYDMMISYSWNEKELIYKIHERLVKDGYKIWLDLDNMYGSIILRMAEAIENSDFILMSMSSAYKKSPNCQAEAEYAYNRKRRIIPLITEANYRANGWLGFIAGSKMYVDFQQGDFDSAYNLLIKEIKRNQGKSVPPKERSKPPVEEIKEKKAVGETVPARVVEDQEHVGASKGNMEGMRTSSQNLWIEVDLPQTRGYVDIEDVKNWSEQNVLEFLNDFKLGEMASLCHSMDGCSLIELYEACVSSSESMYKILNTQFVEVNRRTLPIAVYFKFIGKLKQYLRKKPNEKPCTIF</sequence>
<evidence type="ECO:0000313" key="4">
    <source>
        <dbReference type="Proteomes" id="UP000682733"/>
    </source>
</evidence>
<accession>A0A8S2JHW2</accession>
<dbReference type="EMBL" id="CAJNOK010007728">
    <property type="protein sequence ID" value="CAF1042841.1"/>
    <property type="molecule type" value="Genomic_DNA"/>
</dbReference>
<dbReference type="InterPro" id="IPR011989">
    <property type="entry name" value="ARM-like"/>
</dbReference>
<proteinExistence type="predicted"/>
<dbReference type="InterPro" id="IPR035897">
    <property type="entry name" value="Toll_tir_struct_dom_sf"/>
</dbReference>
<evidence type="ECO:0000313" key="3">
    <source>
        <dbReference type="EMBL" id="CAF3810945.1"/>
    </source>
</evidence>
<dbReference type="SUPFAM" id="SSF48371">
    <property type="entry name" value="ARM repeat"/>
    <property type="match status" value="1"/>
</dbReference>
<dbReference type="InterPro" id="IPR000157">
    <property type="entry name" value="TIR_dom"/>
</dbReference>
<dbReference type="AlphaFoldDB" id="A0A8S2JHW2"/>
<evidence type="ECO:0000259" key="1">
    <source>
        <dbReference type="Pfam" id="PF13676"/>
    </source>
</evidence>
<dbReference type="PANTHER" id="PTHR46270">
    <property type="entry name" value="ARMADILLO-TYPE FOLD-RELATED"/>
    <property type="match status" value="1"/>
</dbReference>